<organism evidence="1 2">
    <name type="scientific">Phytophthora nicotianae P1976</name>
    <dbReference type="NCBI Taxonomy" id="1317066"/>
    <lineage>
        <taxon>Eukaryota</taxon>
        <taxon>Sar</taxon>
        <taxon>Stramenopiles</taxon>
        <taxon>Oomycota</taxon>
        <taxon>Peronosporomycetes</taxon>
        <taxon>Peronosporales</taxon>
        <taxon>Peronosporaceae</taxon>
        <taxon>Phytophthora</taxon>
    </lineage>
</organism>
<reference evidence="1 2" key="1">
    <citation type="submission" date="2013-11" db="EMBL/GenBank/DDBJ databases">
        <title>The Genome Sequence of Phytophthora parasitica P1976.</title>
        <authorList>
            <consortium name="The Broad Institute Genomics Platform"/>
            <person name="Russ C."/>
            <person name="Tyler B."/>
            <person name="Panabieres F."/>
            <person name="Shan W."/>
            <person name="Tripathy S."/>
            <person name="Grunwald N."/>
            <person name="Machado M."/>
            <person name="Johnson C.S."/>
            <person name="Walker B."/>
            <person name="Young S."/>
            <person name="Zeng Q."/>
            <person name="Gargeya S."/>
            <person name="Fitzgerald M."/>
            <person name="Haas B."/>
            <person name="Abouelleil A."/>
            <person name="Allen A.W."/>
            <person name="Alvarado L."/>
            <person name="Arachchi H.M."/>
            <person name="Berlin A.M."/>
            <person name="Chapman S.B."/>
            <person name="Gainer-Dewar J."/>
            <person name="Goldberg J."/>
            <person name="Griggs A."/>
            <person name="Gujja S."/>
            <person name="Hansen M."/>
            <person name="Howarth C."/>
            <person name="Imamovic A."/>
            <person name="Ireland A."/>
            <person name="Larimer J."/>
            <person name="McCowan C."/>
            <person name="Murphy C."/>
            <person name="Pearson M."/>
            <person name="Poon T.W."/>
            <person name="Priest M."/>
            <person name="Roberts A."/>
            <person name="Saif S."/>
            <person name="Shea T."/>
            <person name="Sisk P."/>
            <person name="Sykes S."/>
            <person name="Wortman J."/>
            <person name="Nusbaum C."/>
            <person name="Birren B."/>
        </authorList>
    </citation>
    <scope>NUCLEOTIDE SEQUENCE [LARGE SCALE GENOMIC DNA]</scope>
    <source>
        <strain evidence="1 2">P1976</strain>
    </source>
</reference>
<evidence type="ECO:0000313" key="2">
    <source>
        <dbReference type="Proteomes" id="UP000028582"/>
    </source>
</evidence>
<name>A0A081A2L2_PHYNI</name>
<accession>A0A081A2L2</accession>
<dbReference type="AlphaFoldDB" id="A0A081A2L2"/>
<dbReference type="EMBL" id="ANJA01001958">
    <property type="protein sequence ID" value="ETO73123.1"/>
    <property type="molecule type" value="Genomic_DNA"/>
</dbReference>
<proteinExistence type="predicted"/>
<protein>
    <submittedName>
        <fullName evidence="1">Uncharacterized protein</fullName>
    </submittedName>
</protein>
<gene>
    <name evidence="1" type="ORF">F444_10906</name>
</gene>
<dbReference type="Proteomes" id="UP000028582">
    <property type="component" value="Unassembled WGS sequence"/>
</dbReference>
<comment type="caution">
    <text evidence="1">The sequence shown here is derived from an EMBL/GenBank/DDBJ whole genome shotgun (WGS) entry which is preliminary data.</text>
</comment>
<sequence>MEIGARAYVMGRVQATMFDLSVAFGRHSRGTRRAGHRDVCLISWVVGKNGVYRSIKEVMYLRPWRTRSFGEILNGAHAHFGVEEHKSVMNSWNRNGLYPLLVARTHSQYPIPNADMNTVPGGEVTGSCCSIIFLTAFEDLDDGCHVVFVQWHRSGQTTSWSVVHPLAANK</sequence>
<evidence type="ECO:0000313" key="1">
    <source>
        <dbReference type="EMBL" id="ETO73123.1"/>
    </source>
</evidence>